<sequence>NDLIWIRDNIAGGAPLTGGAPLPFQ</sequence>
<accession>A0A392RXU6</accession>
<dbReference type="AlphaFoldDB" id="A0A392RXU6"/>
<keyword evidence="2" id="KW-1185">Reference proteome</keyword>
<evidence type="ECO:0000313" key="1">
    <source>
        <dbReference type="EMBL" id="MCI41451.1"/>
    </source>
</evidence>
<comment type="caution">
    <text evidence="1">The sequence shown here is derived from an EMBL/GenBank/DDBJ whole genome shotgun (WGS) entry which is preliminary data.</text>
</comment>
<dbReference type="EMBL" id="LXQA010292453">
    <property type="protein sequence ID" value="MCI41451.1"/>
    <property type="molecule type" value="Genomic_DNA"/>
</dbReference>
<protein>
    <submittedName>
        <fullName evidence="1">Uncharacterized protein</fullName>
    </submittedName>
</protein>
<name>A0A392RXU6_9FABA</name>
<reference evidence="1 2" key="1">
    <citation type="journal article" date="2018" name="Front. Plant Sci.">
        <title>Red Clover (Trifolium pratense) and Zigzag Clover (T. medium) - A Picture of Genomic Similarities and Differences.</title>
        <authorList>
            <person name="Dluhosova J."/>
            <person name="Istvanek J."/>
            <person name="Nedelnik J."/>
            <person name="Repkova J."/>
        </authorList>
    </citation>
    <scope>NUCLEOTIDE SEQUENCE [LARGE SCALE GENOMIC DNA]</scope>
    <source>
        <strain evidence="2">cv. 10/8</strain>
        <tissue evidence="1">Leaf</tissue>
    </source>
</reference>
<feature type="non-terminal residue" evidence="1">
    <location>
        <position position="1"/>
    </location>
</feature>
<dbReference type="Proteomes" id="UP000265520">
    <property type="component" value="Unassembled WGS sequence"/>
</dbReference>
<evidence type="ECO:0000313" key="2">
    <source>
        <dbReference type="Proteomes" id="UP000265520"/>
    </source>
</evidence>
<proteinExistence type="predicted"/>
<organism evidence="1 2">
    <name type="scientific">Trifolium medium</name>
    <dbReference type="NCBI Taxonomy" id="97028"/>
    <lineage>
        <taxon>Eukaryota</taxon>
        <taxon>Viridiplantae</taxon>
        <taxon>Streptophyta</taxon>
        <taxon>Embryophyta</taxon>
        <taxon>Tracheophyta</taxon>
        <taxon>Spermatophyta</taxon>
        <taxon>Magnoliopsida</taxon>
        <taxon>eudicotyledons</taxon>
        <taxon>Gunneridae</taxon>
        <taxon>Pentapetalae</taxon>
        <taxon>rosids</taxon>
        <taxon>fabids</taxon>
        <taxon>Fabales</taxon>
        <taxon>Fabaceae</taxon>
        <taxon>Papilionoideae</taxon>
        <taxon>50 kb inversion clade</taxon>
        <taxon>NPAAA clade</taxon>
        <taxon>Hologalegina</taxon>
        <taxon>IRL clade</taxon>
        <taxon>Trifolieae</taxon>
        <taxon>Trifolium</taxon>
    </lineage>
</organism>